<dbReference type="GO" id="GO:0016020">
    <property type="term" value="C:membrane"/>
    <property type="evidence" value="ECO:0007669"/>
    <property type="project" value="UniProtKB-SubCell"/>
</dbReference>
<evidence type="ECO:0000256" key="3">
    <source>
        <dbReference type="ARBA" id="ARBA00012438"/>
    </source>
</evidence>
<evidence type="ECO:0000313" key="11">
    <source>
        <dbReference type="EMBL" id="RUR72230.1"/>
    </source>
</evidence>
<dbReference type="SUPFAM" id="SSF55874">
    <property type="entry name" value="ATPase domain of HSP90 chaperone/DNA topoisomerase II/histidine kinase"/>
    <property type="match status" value="1"/>
</dbReference>
<dbReference type="InterPro" id="IPR003661">
    <property type="entry name" value="HisK_dim/P_dom"/>
</dbReference>
<evidence type="ECO:0000256" key="1">
    <source>
        <dbReference type="ARBA" id="ARBA00000085"/>
    </source>
</evidence>
<evidence type="ECO:0000256" key="6">
    <source>
        <dbReference type="ARBA" id="ARBA00022777"/>
    </source>
</evidence>
<comment type="subcellular location">
    <subcellularLocation>
        <location evidence="2">Membrane</location>
    </subcellularLocation>
</comment>
<dbReference type="Gene3D" id="6.10.340.10">
    <property type="match status" value="1"/>
</dbReference>
<dbReference type="InterPro" id="IPR004358">
    <property type="entry name" value="Sig_transdc_His_kin-like_C"/>
</dbReference>
<dbReference type="RefSeq" id="WP_016877916.1">
    <property type="nucleotide sequence ID" value="NZ_AJLN01000136.1"/>
</dbReference>
<dbReference type="Pfam" id="PF00672">
    <property type="entry name" value="HAMP"/>
    <property type="match status" value="1"/>
</dbReference>
<accession>A0A433MWC3</accession>
<keyword evidence="6" id="KW-0418">Kinase</keyword>
<dbReference type="Proteomes" id="UP000268857">
    <property type="component" value="Unassembled WGS sequence"/>
</dbReference>
<dbReference type="SUPFAM" id="SSF158472">
    <property type="entry name" value="HAMP domain-like"/>
    <property type="match status" value="1"/>
</dbReference>
<comment type="caution">
    <text evidence="11">The sequence shown here is derived from an EMBL/GenBank/DDBJ whole genome shotgun (WGS) entry which is preliminary data.</text>
</comment>
<dbReference type="SMART" id="SM00387">
    <property type="entry name" value="HATPase_c"/>
    <property type="match status" value="1"/>
</dbReference>
<evidence type="ECO:0000256" key="2">
    <source>
        <dbReference type="ARBA" id="ARBA00004370"/>
    </source>
</evidence>
<dbReference type="SUPFAM" id="SSF47384">
    <property type="entry name" value="Homodimeric domain of signal transducing histidine kinase"/>
    <property type="match status" value="1"/>
</dbReference>
<dbReference type="Gene3D" id="1.10.287.130">
    <property type="match status" value="1"/>
</dbReference>
<proteinExistence type="predicted"/>
<dbReference type="SMART" id="SM00304">
    <property type="entry name" value="HAMP"/>
    <property type="match status" value="1"/>
</dbReference>
<dbReference type="OrthoDB" id="9812260at2"/>
<dbReference type="GO" id="GO:0000155">
    <property type="term" value="F:phosphorelay sensor kinase activity"/>
    <property type="evidence" value="ECO:0007669"/>
    <property type="project" value="InterPro"/>
</dbReference>
<dbReference type="InterPro" id="IPR005467">
    <property type="entry name" value="His_kinase_dom"/>
</dbReference>
<sequence length="582" mass="65936">MNISTKFIGTSAFVVGLIAVVLGGSTIWRNQMEESAHMKLEQASRTIELAWKVQAVVGHEVHALKDYVLVKTQHSDIQKYQTNVLKELEELEKLMPQSPELENIRRRHEFLVRLGTQLTNLATVTSETSMADSQQDFRAINAFDRDIDFFLDELIEDSHQQKHLVEQELHQLQQVSHLLSYGIVLIILVISASKFFFILRPVIQSLHKLQVGATAIGTGDLKYRLNIQSGDEIEQVSNEFNRMADKLAESYSILVERSQELSKVNDSLESEITERKEAEAELQKILHELQQTQAQLIQTEKMSSLGQLVAGVAHEINNPVNFIHGNIGHVNEYTKGLLELLCLYQQEYPNPKQKIQEKAEDIELDFLIDDMPKILSSMKMGTQRIKDIVLSLRNFSRLDEAEMKAVDIHEGIDSTLLILQNRLKARPDHSAIEIIKDYGNLPLVECYPGQLNQVFMNIISNAIDALDSYNQKHSHLEISNNSSKITIRTELVNNSRVVVLIADNGSGMTQEVKRKLFDPFFTTKPVGQGTGLGLSISYKIIVEKHAGVLRCESELGEGTEFWIEIPLCQKKHQESLHNTISL</sequence>
<dbReference type="CDD" id="cd06225">
    <property type="entry name" value="HAMP"/>
    <property type="match status" value="1"/>
</dbReference>
<dbReference type="EMBL" id="RSCJ01000054">
    <property type="protein sequence ID" value="RUR72230.1"/>
    <property type="molecule type" value="Genomic_DNA"/>
</dbReference>
<dbReference type="PANTHER" id="PTHR43065">
    <property type="entry name" value="SENSOR HISTIDINE KINASE"/>
    <property type="match status" value="1"/>
</dbReference>
<dbReference type="PROSITE" id="PS50885">
    <property type="entry name" value="HAMP"/>
    <property type="match status" value="1"/>
</dbReference>
<dbReference type="EC" id="2.7.13.3" evidence="3"/>
<dbReference type="STRING" id="211165.GCA_000317285_05910"/>
<dbReference type="InterPro" id="IPR003594">
    <property type="entry name" value="HATPase_dom"/>
</dbReference>
<keyword evidence="5" id="KW-0808">Transferase</keyword>
<evidence type="ECO:0000256" key="4">
    <source>
        <dbReference type="ARBA" id="ARBA00022553"/>
    </source>
</evidence>
<evidence type="ECO:0000256" key="8">
    <source>
        <dbReference type="SAM" id="Coils"/>
    </source>
</evidence>
<dbReference type="Gene3D" id="3.30.565.10">
    <property type="entry name" value="Histidine kinase-like ATPase, C-terminal domain"/>
    <property type="match status" value="1"/>
</dbReference>
<feature type="domain" description="Histidine kinase" evidence="9">
    <location>
        <begin position="311"/>
        <end position="569"/>
    </location>
</feature>
<keyword evidence="8" id="KW-0175">Coiled coil</keyword>
<keyword evidence="12" id="KW-1185">Reference proteome</keyword>
<evidence type="ECO:0000256" key="7">
    <source>
        <dbReference type="ARBA" id="ARBA00023012"/>
    </source>
</evidence>
<evidence type="ECO:0000259" key="10">
    <source>
        <dbReference type="PROSITE" id="PS50885"/>
    </source>
</evidence>
<dbReference type="InterPro" id="IPR036890">
    <property type="entry name" value="HATPase_C_sf"/>
</dbReference>
<reference evidence="11 12" key="1">
    <citation type="journal article" date="2019" name="Genome Biol. Evol.">
        <title>Day and night: Metabolic profiles and evolutionary relationships of six axenic non-marine cyanobacteria.</title>
        <authorList>
            <person name="Will S.E."/>
            <person name="Henke P."/>
            <person name="Boedeker C."/>
            <person name="Huang S."/>
            <person name="Brinkmann H."/>
            <person name="Rohde M."/>
            <person name="Jarek M."/>
            <person name="Friedl T."/>
            <person name="Seufert S."/>
            <person name="Schumacher M."/>
            <person name="Overmann J."/>
            <person name="Neumann-Schaal M."/>
            <person name="Petersen J."/>
        </authorList>
    </citation>
    <scope>NUCLEOTIDE SEQUENCE [LARGE SCALE GENOMIC DNA]</scope>
    <source>
        <strain evidence="11 12">PCC 6912</strain>
    </source>
</reference>
<comment type="catalytic activity">
    <reaction evidence="1">
        <text>ATP + protein L-histidine = ADP + protein N-phospho-L-histidine.</text>
        <dbReference type="EC" id="2.7.13.3"/>
    </reaction>
</comment>
<dbReference type="PRINTS" id="PR00344">
    <property type="entry name" value="BCTRLSENSOR"/>
</dbReference>
<dbReference type="AlphaFoldDB" id="A0A433MWC3"/>
<feature type="coiled-coil region" evidence="8">
    <location>
        <begin position="261"/>
        <end position="302"/>
    </location>
</feature>
<keyword evidence="7" id="KW-0902">Two-component regulatory system</keyword>
<keyword evidence="4" id="KW-0597">Phosphoprotein</keyword>
<dbReference type="PROSITE" id="PS50109">
    <property type="entry name" value="HIS_KIN"/>
    <property type="match status" value="1"/>
</dbReference>
<feature type="domain" description="HAMP" evidence="10">
    <location>
        <begin position="200"/>
        <end position="252"/>
    </location>
</feature>
<dbReference type="InterPro" id="IPR003660">
    <property type="entry name" value="HAMP_dom"/>
</dbReference>
<evidence type="ECO:0000256" key="5">
    <source>
        <dbReference type="ARBA" id="ARBA00022679"/>
    </source>
</evidence>
<gene>
    <name evidence="11" type="ORF">PCC6912_64470</name>
</gene>
<organism evidence="11 12">
    <name type="scientific">Chlorogloeopsis fritschii PCC 6912</name>
    <dbReference type="NCBI Taxonomy" id="211165"/>
    <lineage>
        <taxon>Bacteria</taxon>
        <taxon>Bacillati</taxon>
        <taxon>Cyanobacteriota</taxon>
        <taxon>Cyanophyceae</taxon>
        <taxon>Nostocales</taxon>
        <taxon>Chlorogloeopsidaceae</taxon>
        <taxon>Chlorogloeopsis</taxon>
    </lineage>
</organism>
<dbReference type="InterPro" id="IPR036097">
    <property type="entry name" value="HisK_dim/P_sf"/>
</dbReference>
<name>A0A433MWC3_CHLFR</name>
<evidence type="ECO:0000313" key="12">
    <source>
        <dbReference type="Proteomes" id="UP000268857"/>
    </source>
</evidence>
<evidence type="ECO:0000259" key="9">
    <source>
        <dbReference type="PROSITE" id="PS50109"/>
    </source>
</evidence>
<dbReference type="PANTHER" id="PTHR43065:SF50">
    <property type="entry name" value="HISTIDINE KINASE"/>
    <property type="match status" value="1"/>
</dbReference>
<dbReference type="Pfam" id="PF02518">
    <property type="entry name" value="HATPase_c"/>
    <property type="match status" value="1"/>
</dbReference>
<dbReference type="CDD" id="cd00082">
    <property type="entry name" value="HisKA"/>
    <property type="match status" value="1"/>
</dbReference>
<protein>
    <recommendedName>
        <fullName evidence="3">histidine kinase</fullName>
        <ecNumber evidence="3">2.7.13.3</ecNumber>
    </recommendedName>
</protein>